<reference evidence="2 3" key="1">
    <citation type="journal article" date="2016" name="Nat. Commun.">
        <title>Thousands of microbial genomes shed light on interconnected biogeochemical processes in an aquifer system.</title>
        <authorList>
            <person name="Anantharaman K."/>
            <person name="Brown C.T."/>
            <person name="Hug L.A."/>
            <person name="Sharon I."/>
            <person name="Castelle C.J."/>
            <person name="Probst A.J."/>
            <person name="Thomas B.C."/>
            <person name="Singh A."/>
            <person name="Wilkins M.J."/>
            <person name="Karaoz U."/>
            <person name="Brodie E.L."/>
            <person name="Williams K.H."/>
            <person name="Hubbard S.S."/>
            <person name="Banfield J.F."/>
        </authorList>
    </citation>
    <scope>NUCLEOTIDE SEQUENCE [LARGE SCALE GENOMIC DNA]</scope>
</reference>
<proteinExistence type="predicted"/>
<dbReference type="InterPro" id="IPR025491">
    <property type="entry name" value="DUF4382"/>
</dbReference>
<evidence type="ECO:0000259" key="1">
    <source>
        <dbReference type="Pfam" id="PF14321"/>
    </source>
</evidence>
<dbReference type="EMBL" id="MGKP01000023">
    <property type="protein sequence ID" value="OGN28147.1"/>
    <property type="molecule type" value="Genomic_DNA"/>
</dbReference>
<feature type="domain" description="DUF4382" evidence="1">
    <location>
        <begin position="54"/>
        <end position="191"/>
    </location>
</feature>
<name>A0A1F8GRU9_9BACT</name>
<dbReference type="AlphaFoldDB" id="A0A1F8GRU9"/>
<dbReference type="STRING" id="1802701.A3A33_02220"/>
<organism evidence="2 3">
    <name type="scientific">Candidatus Yanofskybacteria bacterium RIFCSPLOWO2_01_FULL_49_25</name>
    <dbReference type="NCBI Taxonomy" id="1802701"/>
    <lineage>
        <taxon>Bacteria</taxon>
        <taxon>Candidatus Yanofskyibacteriota</taxon>
    </lineage>
</organism>
<accession>A0A1F8GRU9</accession>
<dbReference type="Proteomes" id="UP000179047">
    <property type="component" value="Unassembled WGS sequence"/>
</dbReference>
<protein>
    <recommendedName>
        <fullName evidence="1">DUF4382 domain-containing protein</fullName>
    </recommendedName>
</protein>
<sequence length="261" mass="27421">MKTLWIITVLVLIGVGAYFFTRNSTTQIIQTFTPGISATPVPTPTPTASLIYGNGTVIIGITNTSVASDAISDVAITIDKMELHSDAQGWIEIANNPKTYRLPALKSSGQLELAGRATASADIYNQVRLTISKVVVKNKSGASKTAMVPTASFAMATTIPVNGKQFSALKIDILQDASLHTITNGGYLFAPVVTIEARSNATAYDSENNGITVEGGVISSNTKAGMDIDGSVKENFQIDSRAVIKLEGGTLKIEATPTPGN</sequence>
<evidence type="ECO:0000313" key="3">
    <source>
        <dbReference type="Proteomes" id="UP000179047"/>
    </source>
</evidence>
<dbReference type="Pfam" id="PF14321">
    <property type="entry name" value="DUF4382"/>
    <property type="match status" value="1"/>
</dbReference>
<gene>
    <name evidence="2" type="ORF">A3A33_02220</name>
</gene>
<comment type="caution">
    <text evidence="2">The sequence shown here is derived from an EMBL/GenBank/DDBJ whole genome shotgun (WGS) entry which is preliminary data.</text>
</comment>
<evidence type="ECO:0000313" key="2">
    <source>
        <dbReference type="EMBL" id="OGN28147.1"/>
    </source>
</evidence>